<proteinExistence type="predicted"/>
<comment type="caution">
    <text evidence="2">The sequence shown here is derived from an EMBL/GenBank/DDBJ whole genome shotgun (WGS) entry which is preliminary data.</text>
</comment>
<dbReference type="PROSITE" id="PS50902">
    <property type="entry name" value="FLAVODOXIN_LIKE"/>
    <property type="match status" value="1"/>
</dbReference>
<dbReference type="InterPro" id="IPR029039">
    <property type="entry name" value="Flavoprotein-like_sf"/>
</dbReference>
<dbReference type="GO" id="GO:0010181">
    <property type="term" value="F:FMN binding"/>
    <property type="evidence" value="ECO:0007669"/>
    <property type="project" value="InterPro"/>
</dbReference>
<dbReference type="Pfam" id="PF12682">
    <property type="entry name" value="Flavodoxin_4"/>
    <property type="match status" value="1"/>
</dbReference>
<sequence>MTDSGIGKRLVAYFSASGATGRAARALAQAAGADLFEIVPEDPYTTADLDWRNRRSRSSLEERDPSVRPAVASAVGDMDDYDTVFVGFPIWWGHEPAIVDTFLEQYDFSGKVVAPFATSGGSGASGSDRRLRAACPTAGELLPAKLVNGMGADALGTWVESVAR</sequence>
<evidence type="ECO:0000313" key="3">
    <source>
        <dbReference type="Proteomes" id="UP000824062"/>
    </source>
</evidence>
<dbReference type="EMBL" id="DXBM01000050">
    <property type="protein sequence ID" value="HIZ46601.1"/>
    <property type="molecule type" value="Genomic_DNA"/>
</dbReference>
<organism evidence="2 3">
    <name type="scientific">Candidatus Olsenella pullistercoris</name>
    <dbReference type="NCBI Taxonomy" id="2838712"/>
    <lineage>
        <taxon>Bacteria</taxon>
        <taxon>Bacillati</taxon>
        <taxon>Actinomycetota</taxon>
        <taxon>Coriobacteriia</taxon>
        <taxon>Coriobacteriales</taxon>
        <taxon>Atopobiaceae</taxon>
        <taxon>Olsenella</taxon>
    </lineage>
</organism>
<gene>
    <name evidence="2" type="ORF">IAA19_06230</name>
</gene>
<reference evidence="2" key="2">
    <citation type="submission" date="2021-04" db="EMBL/GenBank/DDBJ databases">
        <authorList>
            <person name="Gilroy R."/>
        </authorList>
    </citation>
    <scope>NUCLEOTIDE SEQUENCE</scope>
    <source>
        <strain evidence="2">ChiHjej12B11-14209</strain>
    </source>
</reference>
<dbReference type="Proteomes" id="UP000824062">
    <property type="component" value="Unassembled WGS sequence"/>
</dbReference>
<dbReference type="PANTHER" id="PTHR39201">
    <property type="entry name" value="EXPORTED PROTEIN-RELATED"/>
    <property type="match status" value="1"/>
</dbReference>
<reference evidence="2" key="1">
    <citation type="journal article" date="2021" name="PeerJ">
        <title>Extensive microbial diversity within the chicken gut microbiome revealed by metagenomics and culture.</title>
        <authorList>
            <person name="Gilroy R."/>
            <person name="Ravi A."/>
            <person name="Getino M."/>
            <person name="Pursley I."/>
            <person name="Horton D.L."/>
            <person name="Alikhan N.F."/>
            <person name="Baker D."/>
            <person name="Gharbi K."/>
            <person name="Hall N."/>
            <person name="Watson M."/>
            <person name="Adriaenssens E.M."/>
            <person name="Foster-Nyarko E."/>
            <person name="Jarju S."/>
            <person name="Secka A."/>
            <person name="Antonio M."/>
            <person name="Oren A."/>
            <person name="Chaudhuri R.R."/>
            <person name="La Ragione R."/>
            <person name="Hildebrand F."/>
            <person name="Pallen M.J."/>
        </authorList>
    </citation>
    <scope>NUCLEOTIDE SEQUENCE</scope>
    <source>
        <strain evidence="2">ChiHjej12B11-14209</strain>
    </source>
</reference>
<accession>A0A9D2F0D1</accession>
<dbReference type="SUPFAM" id="SSF52218">
    <property type="entry name" value="Flavoproteins"/>
    <property type="match status" value="1"/>
</dbReference>
<evidence type="ECO:0000313" key="2">
    <source>
        <dbReference type="EMBL" id="HIZ46601.1"/>
    </source>
</evidence>
<protein>
    <submittedName>
        <fullName evidence="2">NAD(P)H-dependent oxidoreductase</fullName>
    </submittedName>
</protein>
<feature type="domain" description="Flavodoxin-like" evidence="1">
    <location>
        <begin position="9"/>
        <end position="164"/>
    </location>
</feature>
<dbReference type="AlphaFoldDB" id="A0A9D2F0D1"/>
<dbReference type="InterPro" id="IPR008254">
    <property type="entry name" value="Flavodoxin/NO_synth"/>
</dbReference>
<dbReference type="Gene3D" id="3.40.50.360">
    <property type="match status" value="1"/>
</dbReference>
<name>A0A9D2F0D1_9ACTN</name>
<dbReference type="PANTHER" id="PTHR39201:SF1">
    <property type="entry name" value="FLAVODOXIN-LIKE DOMAIN-CONTAINING PROTEIN"/>
    <property type="match status" value="1"/>
</dbReference>
<evidence type="ECO:0000259" key="1">
    <source>
        <dbReference type="PROSITE" id="PS50902"/>
    </source>
</evidence>